<proteinExistence type="predicted"/>
<keyword evidence="4" id="KW-1185">Reference proteome</keyword>
<name>A0A084FUK4_PSEDA</name>
<gene>
    <name evidence="3" type="ORF">SAPIO_CDS10799</name>
</gene>
<evidence type="ECO:0000256" key="2">
    <source>
        <dbReference type="SAM" id="MobiDB-lite"/>
    </source>
</evidence>
<organism evidence="3 4">
    <name type="scientific">Pseudallescheria apiosperma</name>
    <name type="common">Scedosporium apiospermum</name>
    <dbReference type="NCBI Taxonomy" id="563466"/>
    <lineage>
        <taxon>Eukaryota</taxon>
        <taxon>Fungi</taxon>
        <taxon>Dikarya</taxon>
        <taxon>Ascomycota</taxon>
        <taxon>Pezizomycotina</taxon>
        <taxon>Sordariomycetes</taxon>
        <taxon>Hypocreomycetidae</taxon>
        <taxon>Microascales</taxon>
        <taxon>Microascaceae</taxon>
        <taxon>Scedosporium</taxon>
    </lineage>
</organism>
<dbReference type="OrthoDB" id="5305647at2759"/>
<keyword evidence="1" id="KW-0175">Coiled coil</keyword>
<evidence type="ECO:0000313" key="3">
    <source>
        <dbReference type="EMBL" id="KEZ38766.1"/>
    </source>
</evidence>
<comment type="caution">
    <text evidence="3">The sequence shown here is derived from an EMBL/GenBank/DDBJ whole genome shotgun (WGS) entry which is preliminary data.</text>
</comment>
<dbReference type="KEGG" id="sapo:SAPIO_CDS10799"/>
<feature type="compositionally biased region" description="Basic and acidic residues" evidence="2">
    <location>
        <begin position="21"/>
        <end position="42"/>
    </location>
</feature>
<protein>
    <recommendedName>
        <fullName evidence="5">C2H2-type domain-containing protein</fullName>
    </recommendedName>
</protein>
<dbReference type="VEuPathDB" id="FungiDB:SAPIO_CDS10799"/>
<dbReference type="AlphaFoldDB" id="A0A084FUK4"/>
<dbReference type="GeneID" id="27720031"/>
<dbReference type="RefSeq" id="XP_016638565.1">
    <property type="nucleotide sequence ID" value="XM_016784339.1"/>
</dbReference>
<reference evidence="3 4" key="1">
    <citation type="journal article" date="2014" name="Genome Announc.">
        <title>Draft genome sequence of the pathogenic fungus Scedosporium apiospermum.</title>
        <authorList>
            <person name="Vandeputte P."/>
            <person name="Ghamrawi S."/>
            <person name="Rechenmann M."/>
            <person name="Iltis A."/>
            <person name="Giraud S."/>
            <person name="Fleury M."/>
            <person name="Thornton C."/>
            <person name="Delhaes L."/>
            <person name="Meyer W."/>
            <person name="Papon N."/>
            <person name="Bouchara J.P."/>
        </authorList>
    </citation>
    <scope>NUCLEOTIDE SEQUENCE [LARGE SCALE GENOMIC DNA]</scope>
    <source>
        <strain evidence="3 4">IHEM 14462</strain>
    </source>
</reference>
<evidence type="ECO:0000313" key="4">
    <source>
        <dbReference type="Proteomes" id="UP000028545"/>
    </source>
</evidence>
<sequence>MGTMYDSRTFVHEASYPSMTEMDHDHDHDRPGDGDGTDRFGETDVSELANYNPTPSSLLAPERTSLDDSEEARSILLQGSSRLELPPTSPQSVIPSLAPELAKLTTDPGASVAPGLAHDIATQLAPALGSATLPPSTPTMTAMIDTRTRSIVSSRTKSNPAAAARLKLIAKPDREVTKGPGGRFYCTVEGCTEVPDGFKRRSNTWISTKDHIDASTTAARNCPDSLIQVAYGKGFSRQENLNEHLRRVHTDATSPPEDGHPITSDNDSERGQKRKRLFSDSADKGDEDMNLLDVVKRLRQENQELREALQQQRETQITMVAQIADLQGALQLNGANMSTSG</sequence>
<dbReference type="Proteomes" id="UP000028545">
    <property type="component" value="Unassembled WGS sequence"/>
</dbReference>
<evidence type="ECO:0008006" key="5">
    <source>
        <dbReference type="Google" id="ProtNLM"/>
    </source>
</evidence>
<accession>A0A084FUK4</accession>
<evidence type="ECO:0000256" key="1">
    <source>
        <dbReference type="SAM" id="Coils"/>
    </source>
</evidence>
<dbReference type="HOGENOM" id="CLU_036929_0_1_1"/>
<dbReference type="EMBL" id="JOWA01000176">
    <property type="protein sequence ID" value="KEZ38766.1"/>
    <property type="molecule type" value="Genomic_DNA"/>
</dbReference>
<feature type="region of interest" description="Disordered" evidence="2">
    <location>
        <begin position="249"/>
        <end position="272"/>
    </location>
</feature>
<feature type="coiled-coil region" evidence="1">
    <location>
        <begin position="288"/>
        <end position="318"/>
    </location>
</feature>
<feature type="region of interest" description="Disordered" evidence="2">
    <location>
        <begin position="15"/>
        <end position="71"/>
    </location>
</feature>